<gene>
    <name evidence="9" type="ORF">LIY65_11300</name>
</gene>
<name>A0AAW4U431_9FIRM</name>
<dbReference type="GO" id="GO:0016301">
    <property type="term" value="F:kinase activity"/>
    <property type="evidence" value="ECO:0007669"/>
    <property type="project" value="UniProtKB-KW"/>
</dbReference>
<dbReference type="Gene3D" id="3.40.980.20">
    <property type="entry name" value="Four-carbon acid sugar kinase, nucleotide binding domain"/>
    <property type="match status" value="1"/>
</dbReference>
<accession>A0AAW4U431</accession>
<dbReference type="InterPro" id="IPR037051">
    <property type="entry name" value="4-carb_acid_sugar_kinase_N_sf"/>
</dbReference>
<evidence type="ECO:0000256" key="6">
    <source>
        <dbReference type="ARBA" id="ARBA00023277"/>
    </source>
</evidence>
<evidence type="ECO:0000259" key="7">
    <source>
        <dbReference type="Pfam" id="PF07005"/>
    </source>
</evidence>
<dbReference type="EMBL" id="JAJCGD010000045">
    <property type="protein sequence ID" value="MCB6829273.1"/>
    <property type="molecule type" value="Genomic_DNA"/>
</dbReference>
<dbReference type="AlphaFoldDB" id="A0AAW4U431"/>
<sequence length="447" mass="50334">MIFAFIYLIIKVQEGEDMIKLAVIADDLTGANDTALQFAKRNIKSSVEINFMKMEDVEDKEVIVVDTDSRDLDKELSYKKVKDICEKISKYDIKCIYKKVDSTLRGNLGAEIKAVDDVFNPDIVIIAPAYPANQRITIGGYHLLEGKPIELTEIANAPKTPVKKSYLPAILGEQVDEEIAIVDFKLLRQRTDIISKKIVEFLQEKKRWIVCDIIEEENFITLMDAVSSYKNILWVGSAGLAEYLPYFYKWKGNKELFMKKRKGSVLVCAGSVSHITQNQVRTLLNQRKINLVKINMVRLLEDKNSELIEKSQIINQLIREQKNILLATAQSDDEVEKAIEIGKKHNLSRKDVSEKIATIMAELVKSIDVNGLSGMVLTGGDMAVHICRAIGVNSIKIISEIDNGVPLGFIESNKLEKLFIVTKAGAFGKPDVFIKSIQAIEEFGKKY</sequence>
<evidence type="ECO:0000256" key="5">
    <source>
        <dbReference type="ARBA" id="ARBA00022840"/>
    </source>
</evidence>
<feature type="domain" description="Four-carbon acid sugar kinase nucleotide binding" evidence="8">
    <location>
        <begin position="266"/>
        <end position="433"/>
    </location>
</feature>
<dbReference type="Pfam" id="PF07005">
    <property type="entry name" value="SBD_N"/>
    <property type="match status" value="1"/>
</dbReference>
<comment type="similarity">
    <text evidence="1">Belongs to the four-carbon acid sugar kinase family.</text>
</comment>
<dbReference type="Pfam" id="PF17042">
    <property type="entry name" value="NBD_C"/>
    <property type="match status" value="1"/>
</dbReference>
<dbReference type="SUPFAM" id="SSF142764">
    <property type="entry name" value="YgbK-like"/>
    <property type="match status" value="1"/>
</dbReference>
<comment type="caution">
    <text evidence="9">The sequence shown here is derived from an EMBL/GenBank/DDBJ whole genome shotgun (WGS) entry which is preliminary data.</text>
</comment>
<dbReference type="Gene3D" id="3.40.50.10840">
    <property type="entry name" value="Putative sugar-binding, N-terminal domain"/>
    <property type="match status" value="1"/>
</dbReference>
<feature type="domain" description="Four-carbon acid sugar kinase N-terminal" evidence="7">
    <location>
        <begin position="21"/>
        <end position="244"/>
    </location>
</feature>
<dbReference type="InterPro" id="IPR042213">
    <property type="entry name" value="NBD_C_sf"/>
</dbReference>
<proteinExistence type="inferred from homology"/>
<dbReference type="GO" id="GO:0005524">
    <property type="term" value="F:ATP binding"/>
    <property type="evidence" value="ECO:0007669"/>
    <property type="project" value="UniProtKB-KW"/>
</dbReference>
<dbReference type="InterPro" id="IPR031475">
    <property type="entry name" value="NBD_C"/>
</dbReference>
<evidence type="ECO:0000256" key="3">
    <source>
        <dbReference type="ARBA" id="ARBA00022741"/>
    </source>
</evidence>
<dbReference type="Proteomes" id="UP001198190">
    <property type="component" value="Unassembled WGS sequence"/>
</dbReference>
<evidence type="ECO:0000259" key="8">
    <source>
        <dbReference type="Pfam" id="PF17042"/>
    </source>
</evidence>
<keyword evidence="2" id="KW-0808">Transferase</keyword>
<keyword evidence="6" id="KW-0119">Carbohydrate metabolism</keyword>
<protein>
    <submittedName>
        <fullName evidence="9">Four-carbon acid sugar kinase family protein</fullName>
    </submittedName>
</protein>
<dbReference type="RefSeq" id="WP_227153313.1">
    <property type="nucleotide sequence ID" value="NZ_CAUCXX010000027.1"/>
</dbReference>
<keyword evidence="4 9" id="KW-0418">Kinase</keyword>
<evidence type="ECO:0000256" key="1">
    <source>
        <dbReference type="ARBA" id="ARBA00005715"/>
    </source>
</evidence>
<evidence type="ECO:0000313" key="10">
    <source>
        <dbReference type="Proteomes" id="UP001198190"/>
    </source>
</evidence>
<reference evidence="9" key="1">
    <citation type="submission" date="2021-10" db="EMBL/GenBank/DDBJ databases">
        <title>Collection of gut derived symbiotic bacterial strains cultured from healthy donors.</title>
        <authorList>
            <person name="Lin H."/>
            <person name="Littmann E."/>
            <person name="Claire K."/>
            <person name="Pamer E."/>
        </authorList>
    </citation>
    <scope>NUCLEOTIDE SEQUENCE</scope>
    <source>
        <strain evidence="9">MSK.7.16</strain>
    </source>
</reference>
<organism evidence="9 10">
    <name type="scientific">Megamonas funiformis</name>
    <dbReference type="NCBI Taxonomy" id="437897"/>
    <lineage>
        <taxon>Bacteria</taxon>
        <taxon>Bacillati</taxon>
        <taxon>Bacillota</taxon>
        <taxon>Negativicutes</taxon>
        <taxon>Selenomonadales</taxon>
        <taxon>Selenomonadaceae</taxon>
        <taxon>Megamonas</taxon>
    </lineage>
</organism>
<keyword evidence="3" id="KW-0547">Nucleotide-binding</keyword>
<evidence type="ECO:0000313" key="9">
    <source>
        <dbReference type="EMBL" id="MCB6829273.1"/>
    </source>
</evidence>
<dbReference type="InterPro" id="IPR010737">
    <property type="entry name" value="4-carb_acid_sugar_kinase_N"/>
</dbReference>
<evidence type="ECO:0000256" key="4">
    <source>
        <dbReference type="ARBA" id="ARBA00022777"/>
    </source>
</evidence>
<evidence type="ECO:0000256" key="2">
    <source>
        <dbReference type="ARBA" id="ARBA00022679"/>
    </source>
</evidence>
<keyword evidence="5" id="KW-0067">ATP-binding</keyword>